<reference evidence="2 3" key="1">
    <citation type="journal article" date="2014" name="Genome Biol. Evol.">
        <title>The secreted proteins of Achlya hypogyna and Thraustotheca clavata identify the ancestral oomycete secretome and reveal gene acquisitions by horizontal gene transfer.</title>
        <authorList>
            <person name="Misner I."/>
            <person name="Blouin N."/>
            <person name="Leonard G."/>
            <person name="Richards T.A."/>
            <person name="Lane C.E."/>
        </authorList>
    </citation>
    <scope>NUCLEOTIDE SEQUENCE [LARGE SCALE GENOMIC DNA]</scope>
    <source>
        <strain evidence="2 3">ATCC 34112</strain>
    </source>
</reference>
<comment type="caution">
    <text evidence="2">The sequence shown here is derived from an EMBL/GenBank/DDBJ whole genome shotgun (WGS) entry which is preliminary data.</text>
</comment>
<evidence type="ECO:0000256" key="1">
    <source>
        <dbReference type="SAM" id="MobiDB-lite"/>
    </source>
</evidence>
<evidence type="ECO:0000313" key="3">
    <source>
        <dbReference type="Proteomes" id="UP000243217"/>
    </source>
</evidence>
<dbReference type="Proteomes" id="UP000243217">
    <property type="component" value="Unassembled WGS sequence"/>
</dbReference>
<protein>
    <submittedName>
        <fullName evidence="2">Uncharacterized protein</fullName>
    </submittedName>
</protein>
<name>A0A1V9Z5Q1_9STRA</name>
<keyword evidence="3" id="KW-1185">Reference proteome</keyword>
<dbReference type="AlphaFoldDB" id="A0A1V9Z5Q1"/>
<organism evidence="2 3">
    <name type="scientific">Thraustotheca clavata</name>
    <dbReference type="NCBI Taxonomy" id="74557"/>
    <lineage>
        <taxon>Eukaryota</taxon>
        <taxon>Sar</taxon>
        <taxon>Stramenopiles</taxon>
        <taxon>Oomycota</taxon>
        <taxon>Saprolegniomycetes</taxon>
        <taxon>Saprolegniales</taxon>
        <taxon>Achlyaceae</taxon>
        <taxon>Thraustotheca</taxon>
    </lineage>
</organism>
<sequence>MMQSFPIDPKLSFDFDENIDTELLSEYFFSSTKTTQNESPTHSRKARDRRHRAKVKNELENLRETAYALTEKLTMLQTNRDFQDIVCASSWKMRARRQAAQLKKAVQENHKLREAVHDQIHIAQTFQRIVTKRSRNPETQDEKNFNFYSLKYATSRKEYCIELVEKELTKLNSTLLRFGLLDGLKDCNHIAMDAASGALEIVDSHAIPTPAPKAIEALWKIVSGNQHTSEYQCLEFIDSHTSYVRYSSDLPNKEIHFESHYVIKRLDDKNKTIFVWRSVLEDDKYPHSTTSLLDNSSGWYYCYFIQVYLSNIVGLQLSPKTPLHVK</sequence>
<feature type="region of interest" description="Disordered" evidence="1">
    <location>
        <begin position="32"/>
        <end position="53"/>
    </location>
</feature>
<feature type="compositionally biased region" description="Basic residues" evidence="1">
    <location>
        <begin position="42"/>
        <end position="53"/>
    </location>
</feature>
<accession>A0A1V9Z5Q1</accession>
<proteinExistence type="predicted"/>
<evidence type="ECO:0000313" key="2">
    <source>
        <dbReference type="EMBL" id="OQR93271.1"/>
    </source>
</evidence>
<dbReference type="OrthoDB" id="79408at2759"/>
<dbReference type="EMBL" id="JNBS01002266">
    <property type="protein sequence ID" value="OQR93271.1"/>
    <property type="molecule type" value="Genomic_DNA"/>
</dbReference>
<gene>
    <name evidence="2" type="ORF">THRCLA_08477</name>
</gene>